<dbReference type="SUPFAM" id="SSF63829">
    <property type="entry name" value="Calcium-dependent phosphotriesterase"/>
    <property type="match status" value="1"/>
</dbReference>
<reference evidence="1 2" key="1">
    <citation type="submission" date="2020-06" db="EMBL/GenBank/DDBJ databases">
        <authorList>
            <person name="Li R."/>
            <person name="Bekaert M."/>
        </authorList>
    </citation>
    <scope>NUCLEOTIDE SEQUENCE [LARGE SCALE GENOMIC DNA]</scope>
    <source>
        <strain evidence="2">wild</strain>
    </source>
</reference>
<dbReference type="InterPro" id="IPR011042">
    <property type="entry name" value="6-blade_b-propeller_TolB-like"/>
</dbReference>
<organism evidence="1 2">
    <name type="scientific">Mytilus coruscus</name>
    <name type="common">Sea mussel</name>
    <dbReference type="NCBI Taxonomy" id="42192"/>
    <lineage>
        <taxon>Eukaryota</taxon>
        <taxon>Metazoa</taxon>
        <taxon>Spiralia</taxon>
        <taxon>Lophotrochozoa</taxon>
        <taxon>Mollusca</taxon>
        <taxon>Bivalvia</taxon>
        <taxon>Autobranchia</taxon>
        <taxon>Pteriomorphia</taxon>
        <taxon>Mytilida</taxon>
        <taxon>Mytiloidea</taxon>
        <taxon>Mytilidae</taxon>
        <taxon>Mytilinae</taxon>
        <taxon>Mytilus</taxon>
    </lineage>
</organism>
<protein>
    <recommendedName>
        <fullName evidence="3">TRIM2_3</fullName>
    </recommendedName>
</protein>
<sequence length="434" mass="48734">MEKLRNEHKKAKEIIDEFTKGKREMSHINIEDKGKYKELVKKIEAREIYLKNAVEKFVKELKAELIRKWSEFEKEEISHVEKVVDDLKELSLNVEEILQSKDAENVFNECEKLSIAVGKAKISSGTIAFLTGQMLPYNVGSLQVVSNAVDVRIVKQFQTDISSVFFLSLCPDNSLWISDQSVLQKVKPIEHKLTAESTFNIKVYGMAVTPTGDLLLLSSGSVLKQISGKTGELTDFIYSVKALTETTIHVTKDGKVIVGVKSRGKLFPASGRRAIIVLNKKGEQETIYEHDKNNIRIFTFPVNITSTDNGNICVLDQLSEDGRGRVVVLSRDGDILQIYTGHQEISSENNPFKPVQIVTTPSDNIIVTHFNTYIFHILNNCGHLITHYNVGDIGIQSPWSLCFTRNEGQLYVGCTTKVGSSERAKLYEVNIFGC</sequence>
<name>A0A6J8EV94_MYTCO</name>
<proteinExistence type="predicted"/>
<evidence type="ECO:0000313" key="2">
    <source>
        <dbReference type="Proteomes" id="UP000507470"/>
    </source>
</evidence>
<gene>
    <name evidence="1" type="ORF">MCOR_56453</name>
</gene>
<dbReference type="AlphaFoldDB" id="A0A6J8EV94"/>
<dbReference type="Proteomes" id="UP000507470">
    <property type="component" value="Unassembled WGS sequence"/>
</dbReference>
<evidence type="ECO:0008006" key="3">
    <source>
        <dbReference type="Google" id="ProtNLM"/>
    </source>
</evidence>
<dbReference type="Gene3D" id="2.120.10.30">
    <property type="entry name" value="TolB, C-terminal domain"/>
    <property type="match status" value="1"/>
</dbReference>
<keyword evidence="2" id="KW-1185">Reference proteome</keyword>
<evidence type="ECO:0000313" key="1">
    <source>
        <dbReference type="EMBL" id="CAC5424559.1"/>
    </source>
</evidence>
<accession>A0A6J8EV94</accession>
<dbReference type="EMBL" id="CACVKT020010046">
    <property type="protein sequence ID" value="CAC5424559.1"/>
    <property type="molecule type" value="Genomic_DNA"/>
</dbReference>
<dbReference type="OrthoDB" id="6106053at2759"/>